<keyword evidence="7" id="KW-1185">Reference proteome</keyword>
<dbReference type="Pfam" id="PF12705">
    <property type="entry name" value="PDDEXK_1"/>
    <property type="match status" value="1"/>
</dbReference>
<dbReference type="Proteomes" id="UP001500897">
    <property type="component" value="Unassembled WGS sequence"/>
</dbReference>
<protein>
    <recommendedName>
        <fullName evidence="5">PD-(D/E)XK endonuclease-like domain-containing protein</fullName>
    </recommendedName>
</protein>
<evidence type="ECO:0000256" key="3">
    <source>
        <dbReference type="ARBA" id="ARBA00023204"/>
    </source>
</evidence>
<evidence type="ECO:0000256" key="2">
    <source>
        <dbReference type="ARBA" id="ARBA00022806"/>
    </source>
</evidence>
<feature type="domain" description="PD-(D/E)XK endonuclease-like" evidence="5">
    <location>
        <begin position="246"/>
        <end position="479"/>
    </location>
</feature>
<evidence type="ECO:0000256" key="1">
    <source>
        <dbReference type="ARBA" id="ARBA00022763"/>
    </source>
</evidence>
<keyword evidence="3" id="KW-0234">DNA repair</keyword>
<gene>
    <name evidence="6" type="ORF">GCM10009759_75850</name>
</gene>
<proteinExistence type="predicted"/>
<dbReference type="EMBL" id="BAAANS010000099">
    <property type="protein sequence ID" value="GAA2124261.1"/>
    <property type="molecule type" value="Genomic_DNA"/>
</dbReference>
<keyword evidence="1" id="KW-0227">DNA damage</keyword>
<reference evidence="7" key="1">
    <citation type="journal article" date="2019" name="Int. J. Syst. Evol. Microbiol.">
        <title>The Global Catalogue of Microorganisms (GCM) 10K type strain sequencing project: providing services to taxonomists for standard genome sequencing and annotation.</title>
        <authorList>
            <consortium name="The Broad Institute Genomics Platform"/>
            <consortium name="The Broad Institute Genome Sequencing Center for Infectious Disease"/>
            <person name="Wu L."/>
            <person name="Ma J."/>
        </authorList>
    </citation>
    <scope>NUCLEOTIDE SEQUENCE [LARGE SCALE GENOMIC DNA]</scope>
    <source>
        <strain evidence="7">JCM 14559</strain>
    </source>
</reference>
<evidence type="ECO:0000313" key="7">
    <source>
        <dbReference type="Proteomes" id="UP001500897"/>
    </source>
</evidence>
<evidence type="ECO:0000256" key="4">
    <source>
        <dbReference type="SAM" id="MobiDB-lite"/>
    </source>
</evidence>
<organism evidence="6 7">
    <name type="scientific">Kitasatospora saccharophila</name>
    <dbReference type="NCBI Taxonomy" id="407973"/>
    <lineage>
        <taxon>Bacteria</taxon>
        <taxon>Bacillati</taxon>
        <taxon>Actinomycetota</taxon>
        <taxon>Actinomycetes</taxon>
        <taxon>Kitasatosporales</taxon>
        <taxon>Streptomycetaceae</taxon>
        <taxon>Kitasatospora</taxon>
    </lineage>
</organism>
<keyword evidence="2" id="KW-0547">Nucleotide-binding</keyword>
<keyword evidence="2" id="KW-0067">ATP-binding</keyword>
<name>A0ABP5K383_9ACTN</name>
<feature type="region of interest" description="Disordered" evidence="4">
    <location>
        <begin position="237"/>
        <end position="256"/>
    </location>
</feature>
<accession>A0ABP5K383</accession>
<comment type="caution">
    <text evidence="6">The sequence shown here is derived from an EMBL/GenBank/DDBJ whole genome shotgun (WGS) entry which is preliminary data.</text>
</comment>
<dbReference type="InterPro" id="IPR038726">
    <property type="entry name" value="PDDEXK_AddAB-type"/>
</dbReference>
<evidence type="ECO:0000313" key="6">
    <source>
        <dbReference type="EMBL" id="GAA2124261.1"/>
    </source>
</evidence>
<keyword evidence="2" id="KW-0347">Helicase</keyword>
<sequence length="492" mass="54551">MFGPERYRCPASDSLKARGLFPARRGVRKRETLEEFTNGPFMNELDRMELSRGEDRSAWQPARRVHDGVRRWTGHALAMYEAAFPAGATELLPAAAWDYRYRPADGGRDAAGFRIKAWGRYFKSADGRFRELRLPVNRLRPRTPVERAIAALVAAEGDPDVRVEHVRVVQFALTDGRTEVLFDGTRADAVAYYRDNGAPAVRALLDQPEYRPGSACASCAIAPLCPELPRGPGLLGITDRGQPRRSWSPTTARSHRGCPARGYLRSLRLPVDDSVERSAAAERGRAVHAYLAARHSGPAPRPCGAEVPVDWVPDGYDLPPVERELGARLLSHHAEVCPFRLADRHDPEPEPLLVFDDPEADLLVLTEPDLLYRDGGSWVWRETKTSGGGPPVRKPLATYPQLALAVRVVAAGGVRADRIELEVLRPEGPDLRIIDPRSAHTRAEAAAVLRDWITGWHRERLFEAAPGPECARCEVARWCSATRPQPSTQEAP</sequence>
<keyword evidence="2" id="KW-0378">Hydrolase</keyword>
<evidence type="ECO:0000259" key="5">
    <source>
        <dbReference type="Pfam" id="PF12705"/>
    </source>
</evidence>